<evidence type="ECO:0000313" key="1">
    <source>
        <dbReference type="EMBL" id="KNZ57044.1"/>
    </source>
</evidence>
<dbReference type="Proteomes" id="UP000037035">
    <property type="component" value="Unassembled WGS sequence"/>
</dbReference>
<comment type="caution">
    <text evidence="1">The sequence shown here is derived from an EMBL/GenBank/DDBJ whole genome shotgun (WGS) entry which is preliminary data.</text>
</comment>
<sequence length="378" mass="43877">MKKNNLSCYKKKRKTESSEKKSNMFICKYWPHLSCSNSCASSFCIEGFIKITKVPLCTTYDTFYIQSPAVLEVVSLNSLICLNLSLRFSIGRILLKLRFNCYFVGLWQSPRRFYVRGETIHIHDLVHGFRQASSAAIANNSTHSSLQHKHKNRARLDKRTWRMNVSGEFDKEEGRKKRNNYTWLSLLKNIFKMRIKNKEMYKTERNRSLYKHDIEMNLIFLAWIGFDNLEREGEREISSQEKKKWENTATAQHQVIQQTHWIADFFFFEVSEFDFFLPPGEMGMKWKLDACAGLGQLGLRTCLSSGDVASQGKIKLGFVSPKPGVYSYFNPSFSQDKNLKLSKLPNNAHKPNLFISEDSPSFYTHVKDMRCGIVVLCA</sequence>
<keyword evidence="2" id="KW-1185">Reference proteome</keyword>
<dbReference type="AlphaFoldDB" id="A0A0L6V8K1"/>
<gene>
    <name evidence="1" type="ORF">VP01_2255g1</name>
</gene>
<dbReference type="VEuPathDB" id="FungiDB:VP01_2255g1"/>
<protein>
    <submittedName>
        <fullName evidence="1">Uncharacterized protein</fullName>
    </submittedName>
</protein>
<dbReference type="EMBL" id="LAVV01007120">
    <property type="protein sequence ID" value="KNZ57044.1"/>
    <property type="molecule type" value="Genomic_DNA"/>
</dbReference>
<organism evidence="1 2">
    <name type="scientific">Puccinia sorghi</name>
    <dbReference type="NCBI Taxonomy" id="27349"/>
    <lineage>
        <taxon>Eukaryota</taxon>
        <taxon>Fungi</taxon>
        <taxon>Dikarya</taxon>
        <taxon>Basidiomycota</taxon>
        <taxon>Pucciniomycotina</taxon>
        <taxon>Pucciniomycetes</taxon>
        <taxon>Pucciniales</taxon>
        <taxon>Pucciniaceae</taxon>
        <taxon>Puccinia</taxon>
    </lineage>
</organism>
<accession>A0A0L6V8K1</accession>
<evidence type="ECO:0000313" key="2">
    <source>
        <dbReference type="Proteomes" id="UP000037035"/>
    </source>
</evidence>
<reference evidence="1 2" key="1">
    <citation type="submission" date="2015-08" db="EMBL/GenBank/DDBJ databases">
        <title>Next Generation Sequencing and Analysis of the Genome of Puccinia sorghi L Schw, the Causal Agent of Maize Common Rust.</title>
        <authorList>
            <person name="Rochi L."/>
            <person name="Burguener G."/>
            <person name="Darino M."/>
            <person name="Turjanski A."/>
            <person name="Kreff E."/>
            <person name="Dieguez M.J."/>
            <person name="Sacco F."/>
        </authorList>
    </citation>
    <scope>NUCLEOTIDE SEQUENCE [LARGE SCALE GENOMIC DNA]</scope>
    <source>
        <strain evidence="1 2">RO10H11247</strain>
    </source>
</reference>
<proteinExistence type="predicted"/>
<name>A0A0L6V8K1_9BASI</name>